<dbReference type="InterPro" id="IPR011063">
    <property type="entry name" value="TilS/TtcA_N"/>
</dbReference>
<accession>A0A221K2C3</accession>
<dbReference type="CDD" id="cd01992">
    <property type="entry name" value="TilS_N"/>
    <property type="match status" value="1"/>
</dbReference>
<keyword evidence="1 6" id="KW-0436">Ligase</keyword>
<feature type="binding site" evidence="6">
    <location>
        <begin position="27"/>
        <end position="32"/>
    </location>
    <ligand>
        <name>ATP</name>
        <dbReference type="ChEBI" id="CHEBI:30616"/>
    </ligand>
</feature>
<dbReference type="NCBIfam" id="TIGR02432">
    <property type="entry name" value="lysidine_TilS_N"/>
    <property type="match status" value="1"/>
</dbReference>
<comment type="subcellular location">
    <subcellularLocation>
        <location evidence="6">Cytoplasm</location>
    </subcellularLocation>
</comment>
<dbReference type="Pfam" id="PF01171">
    <property type="entry name" value="ATP_bind_3"/>
    <property type="match status" value="1"/>
</dbReference>
<proteinExistence type="inferred from homology"/>
<dbReference type="OrthoDB" id="9807403at2"/>
<keyword evidence="2 6" id="KW-0819">tRNA processing</keyword>
<evidence type="ECO:0000256" key="3">
    <source>
        <dbReference type="ARBA" id="ARBA00022741"/>
    </source>
</evidence>
<keyword evidence="6" id="KW-0963">Cytoplasm</keyword>
<dbReference type="PANTHER" id="PTHR43033:SF1">
    <property type="entry name" value="TRNA(ILE)-LYSIDINE SYNTHASE-RELATED"/>
    <property type="match status" value="1"/>
</dbReference>
<protein>
    <recommendedName>
        <fullName evidence="6">tRNA(Ile)-lysidine synthase</fullName>
        <ecNumber evidence="6">6.3.4.19</ecNumber>
    </recommendedName>
    <alternativeName>
        <fullName evidence="6">tRNA(Ile)-2-lysyl-cytidine synthase</fullName>
    </alternativeName>
    <alternativeName>
        <fullName evidence="6">tRNA(Ile)-lysidine synthetase</fullName>
    </alternativeName>
</protein>
<evidence type="ECO:0000256" key="6">
    <source>
        <dbReference type="HAMAP-Rule" id="MF_01161"/>
    </source>
</evidence>
<feature type="domain" description="tRNA(Ile)-lysidine/2-thiocytidine synthase N-terminal" evidence="7">
    <location>
        <begin position="22"/>
        <end position="200"/>
    </location>
</feature>
<dbReference type="GO" id="GO:0032267">
    <property type="term" value="F:tRNA(Ile)-lysidine synthase activity"/>
    <property type="evidence" value="ECO:0007669"/>
    <property type="project" value="UniProtKB-EC"/>
</dbReference>
<gene>
    <name evidence="6 8" type="primary">tilS</name>
    <name evidence="8" type="ORF">SULPSESMR1_02196</name>
</gene>
<organism evidence="8 9">
    <name type="scientific">Pseudosulfitobacter pseudonitzschiae</name>
    <dbReference type="NCBI Taxonomy" id="1402135"/>
    <lineage>
        <taxon>Bacteria</taxon>
        <taxon>Pseudomonadati</taxon>
        <taxon>Pseudomonadota</taxon>
        <taxon>Alphaproteobacteria</taxon>
        <taxon>Rhodobacterales</taxon>
        <taxon>Roseobacteraceae</taxon>
        <taxon>Pseudosulfitobacter</taxon>
    </lineage>
</organism>
<evidence type="ECO:0000256" key="5">
    <source>
        <dbReference type="ARBA" id="ARBA00048539"/>
    </source>
</evidence>
<keyword evidence="3 6" id="KW-0547">Nucleotide-binding</keyword>
<dbReference type="InterPro" id="IPR014729">
    <property type="entry name" value="Rossmann-like_a/b/a_fold"/>
</dbReference>
<dbReference type="PANTHER" id="PTHR43033">
    <property type="entry name" value="TRNA(ILE)-LYSIDINE SYNTHASE-RELATED"/>
    <property type="match status" value="1"/>
</dbReference>
<comment type="catalytic activity">
    <reaction evidence="5 6">
        <text>cytidine(34) in tRNA(Ile2) + L-lysine + ATP = lysidine(34) in tRNA(Ile2) + AMP + diphosphate + H(+)</text>
        <dbReference type="Rhea" id="RHEA:43744"/>
        <dbReference type="Rhea" id="RHEA-COMP:10625"/>
        <dbReference type="Rhea" id="RHEA-COMP:10670"/>
        <dbReference type="ChEBI" id="CHEBI:15378"/>
        <dbReference type="ChEBI" id="CHEBI:30616"/>
        <dbReference type="ChEBI" id="CHEBI:32551"/>
        <dbReference type="ChEBI" id="CHEBI:33019"/>
        <dbReference type="ChEBI" id="CHEBI:82748"/>
        <dbReference type="ChEBI" id="CHEBI:83665"/>
        <dbReference type="ChEBI" id="CHEBI:456215"/>
        <dbReference type="EC" id="6.3.4.19"/>
    </reaction>
</comment>
<evidence type="ECO:0000256" key="1">
    <source>
        <dbReference type="ARBA" id="ARBA00022598"/>
    </source>
</evidence>
<comment type="similarity">
    <text evidence="6">Belongs to the tRNA(Ile)-lysidine synthase family.</text>
</comment>
<dbReference type="GO" id="GO:0005737">
    <property type="term" value="C:cytoplasm"/>
    <property type="evidence" value="ECO:0007669"/>
    <property type="project" value="UniProtKB-SubCell"/>
</dbReference>
<dbReference type="Proteomes" id="UP000199754">
    <property type="component" value="Chromosome"/>
</dbReference>
<dbReference type="InterPro" id="IPR012094">
    <property type="entry name" value="tRNA_Ile_lys_synt"/>
</dbReference>
<dbReference type="EMBL" id="CP022415">
    <property type="protein sequence ID" value="ASM72997.1"/>
    <property type="molecule type" value="Genomic_DNA"/>
</dbReference>
<sequence>MDDAALIAAIEAQLLPNLPEKIGVAVSGGGDSMALLSLVARVAQPRGIQVQVVSVNHGLRSGVQDELALVSNLCATLELPHHVENWQGWGGAGNLQGAARAARYDLIDRWAEGAGLDIVLLGHTADDQAETLMMRLARGAGVDGLSAMAPRRQRGGVTYVRPLLDITRAELRAYLKRNNIVWADDPSNDDTRFARVAMRRALTQLEPLGLTAKTLAGVARNMRQAREALDWQTFLAAREVAAVHLGAVRLDVGRFHALPSEISRRLLVHAILWINGGDYPPRRGGITAVQAAIAEGRTTTLDGCQLTFSGDFLWVFRELNAVRDIRCSVGDLWDNRWRISGPKHDPMLQVGPMGDAALAERPDWRDLDLPRGALLSMPAVWKGQTLLATPVFDDADGWSAEVTGGHDAFFAALLSRR</sequence>
<dbReference type="KEGG" id="spse:SULPSESMR1_02196"/>
<dbReference type="GO" id="GO:0005524">
    <property type="term" value="F:ATP binding"/>
    <property type="evidence" value="ECO:0007669"/>
    <property type="project" value="UniProtKB-UniRule"/>
</dbReference>
<evidence type="ECO:0000256" key="4">
    <source>
        <dbReference type="ARBA" id="ARBA00022840"/>
    </source>
</evidence>
<dbReference type="EC" id="6.3.4.19" evidence="6"/>
<comment type="domain">
    <text evidence="6">The N-terminal region contains the highly conserved SGGXDS motif, predicted to be a P-loop motif involved in ATP binding.</text>
</comment>
<name>A0A221K2C3_9RHOB</name>
<dbReference type="SUPFAM" id="SSF52402">
    <property type="entry name" value="Adenine nucleotide alpha hydrolases-like"/>
    <property type="match status" value="1"/>
</dbReference>
<reference evidence="8 9" key="1">
    <citation type="submission" date="2017-07" db="EMBL/GenBank/DDBJ databases">
        <title>Genome Sequence of Sulfitobacter pseudonitzschiae Strain SMR1 Isolated from a culture of the Diatom Skeletonema marinoi.</title>
        <authorList>
            <person name="Topel M."/>
            <person name="Pinder M.I.M."/>
            <person name="Johansson O.N."/>
            <person name="Kourtchenko O."/>
            <person name="Godhe A."/>
            <person name="Clarke A.K."/>
        </authorList>
    </citation>
    <scope>NUCLEOTIDE SEQUENCE [LARGE SCALE GENOMIC DNA]</scope>
    <source>
        <strain evidence="8 9">SMR1</strain>
    </source>
</reference>
<dbReference type="AlphaFoldDB" id="A0A221K2C3"/>
<evidence type="ECO:0000313" key="9">
    <source>
        <dbReference type="Proteomes" id="UP000199754"/>
    </source>
</evidence>
<keyword evidence="9" id="KW-1185">Reference proteome</keyword>
<dbReference type="InterPro" id="IPR012795">
    <property type="entry name" value="tRNA_Ile_lys_synt_N"/>
</dbReference>
<keyword evidence="4 6" id="KW-0067">ATP-binding</keyword>
<dbReference type="GO" id="GO:0006400">
    <property type="term" value="P:tRNA modification"/>
    <property type="evidence" value="ECO:0007669"/>
    <property type="project" value="UniProtKB-UniRule"/>
</dbReference>
<dbReference type="Gene3D" id="3.40.50.620">
    <property type="entry name" value="HUPs"/>
    <property type="match status" value="1"/>
</dbReference>
<dbReference type="RefSeq" id="WP_089420834.1">
    <property type="nucleotide sequence ID" value="NZ_CP022415.1"/>
</dbReference>
<comment type="function">
    <text evidence="6">Ligates lysine onto the cytidine present at position 34 of the AUA codon-specific tRNA(Ile) that contains the anticodon CAU, in an ATP-dependent manner. Cytidine is converted to lysidine, thus changing the amino acid specificity of the tRNA from methionine to isoleucine.</text>
</comment>
<evidence type="ECO:0000259" key="7">
    <source>
        <dbReference type="Pfam" id="PF01171"/>
    </source>
</evidence>
<dbReference type="HAMAP" id="MF_01161">
    <property type="entry name" value="tRNA_Ile_lys_synt"/>
    <property type="match status" value="1"/>
</dbReference>
<evidence type="ECO:0000313" key="8">
    <source>
        <dbReference type="EMBL" id="ASM72997.1"/>
    </source>
</evidence>
<evidence type="ECO:0000256" key="2">
    <source>
        <dbReference type="ARBA" id="ARBA00022694"/>
    </source>
</evidence>